<evidence type="ECO:0000256" key="1">
    <source>
        <dbReference type="SAM" id="MobiDB-lite"/>
    </source>
</evidence>
<dbReference type="EMBL" id="BPQB01000142">
    <property type="protein sequence ID" value="GJF00244.1"/>
    <property type="molecule type" value="Genomic_DNA"/>
</dbReference>
<dbReference type="AlphaFoldDB" id="A0A9P3LLY5"/>
<gene>
    <name evidence="2" type="ORF">PsYK624_165250</name>
</gene>
<dbReference type="Proteomes" id="UP000703269">
    <property type="component" value="Unassembled WGS sequence"/>
</dbReference>
<protein>
    <submittedName>
        <fullName evidence="2">Uncharacterized protein</fullName>
    </submittedName>
</protein>
<reference evidence="2 3" key="1">
    <citation type="submission" date="2021-08" db="EMBL/GenBank/DDBJ databases">
        <title>Draft Genome Sequence of Phanerochaete sordida strain YK-624.</title>
        <authorList>
            <person name="Mori T."/>
            <person name="Dohra H."/>
            <person name="Suzuki T."/>
            <person name="Kawagishi H."/>
            <person name="Hirai H."/>
        </authorList>
    </citation>
    <scope>NUCLEOTIDE SEQUENCE [LARGE SCALE GENOMIC DNA]</scope>
    <source>
        <strain evidence="2 3">YK-624</strain>
    </source>
</reference>
<organism evidence="2 3">
    <name type="scientific">Phanerochaete sordida</name>
    <dbReference type="NCBI Taxonomy" id="48140"/>
    <lineage>
        <taxon>Eukaryota</taxon>
        <taxon>Fungi</taxon>
        <taxon>Dikarya</taxon>
        <taxon>Basidiomycota</taxon>
        <taxon>Agaricomycotina</taxon>
        <taxon>Agaricomycetes</taxon>
        <taxon>Polyporales</taxon>
        <taxon>Phanerochaetaceae</taxon>
        <taxon>Phanerochaete</taxon>
    </lineage>
</organism>
<keyword evidence="3" id="KW-1185">Reference proteome</keyword>
<name>A0A9P3LLY5_9APHY</name>
<proteinExistence type="predicted"/>
<evidence type="ECO:0000313" key="3">
    <source>
        <dbReference type="Proteomes" id="UP000703269"/>
    </source>
</evidence>
<sequence>MPLLVSCTDRKPAYDGNQLRPRGRTRPSAHALYTLARRTLPGSRKGDTRCAGRHAMAAARSNSRLRKSSALQRLWQHPRPPRCSRRCLSAPASPA</sequence>
<feature type="region of interest" description="Disordered" evidence="1">
    <location>
        <begin position="1"/>
        <end position="29"/>
    </location>
</feature>
<evidence type="ECO:0000313" key="2">
    <source>
        <dbReference type="EMBL" id="GJF00244.1"/>
    </source>
</evidence>
<comment type="caution">
    <text evidence="2">The sequence shown here is derived from an EMBL/GenBank/DDBJ whole genome shotgun (WGS) entry which is preliminary data.</text>
</comment>
<accession>A0A9P3LLY5</accession>